<keyword evidence="1" id="KW-0472">Membrane</keyword>
<proteinExistence type="predicted"/>
<evidence type="ECO:0000313" key="3">
    <source>
        <dbReference type="Proteomes" id="UP000800036"/>
    </source>
</evidence>
<name>A0A6A5V7B6_9PLEO</name>
<dbReference type="EMBL" id="ML976712">
    <property type="protein sequence ID" value="KAF1969227.1"/>
    <property type="molecule type" value="Genomic_DNA"/>
</dbReference>
<accession>A0A6A5V7B6</accession>
<gene>
    <name evidence="2" type="ORF">BU23DRAFT_601744</name>
</gene>
<evidence type="ECO:0000313" key="2">
    <source>
        <dbReference type="EMBL" id="KAF1969227.1"/>
    </source>
</evidence>
<dbReference type="AlphaFoldDB" id="A0A6A5V7B6"/>
<evidence type="ECO:0000256" key="1">
    <source>
        <dbReference type="SAM" id="Phobius"/>
    </source>
</evidence>
<keyword evidence="3" id="KW-1185">Reference proteome</keyword>
<keyword evidence="1" id="KW-0812">Transmembrane</keyword>
<sequence>MPSYKLIHLIALCTNFVLTPAFILATAVRSAASSLESSTQSTLNEFTTKSSIPSGISIGTKRLCVEFANSTSAPMINNTASLLTSPWRLYKTSGDDYLRRDSIMLLANALVVACKKSITFVFHIMRCTLGYHAGEAALFHLFGELVQARGFDIAEFKIDYSDTTVGMGEEEEQMVWDRIKVLQRTALYLYGSI</sequence>
<organism evidence="2 3">
    <name type="scientific">Bimuria novae-zelandiae CBS 107.79</name>
    <dbReference type="NCBI Taxonomy" id="1447943"/>
    <lineage>
        <taxon>Eukaryota</taxon>
        <taxon>Fungi</taxon>
        <taxon>Dikarya</taxon>
        <taxon>Ascomycota</taxon>
        <taxon>Pezizomycotina</taxon>
        <taxon>Dothideomycetes</taxon>
        <taxon>Pleosporomycetidae</taxon>
        <taxon>Pleosporales</taxon>
        <taxon>Massarineae</taxon>
        <taxon>Didymosphaeriaceae</taxon>
        <taxon>Bimuria</taxon>
    </lineage>
</organism>
<reference evidence="2" key="1">
    <citation type="journal article" date="2020" name="Stud. Mycol.">
        <title>101 Dothideomycetes genomes: a test case for predicting lifestyles and emergence of pathogens.</title>
        <authorList>
            <person name="Haridas S."/>
            <person name="Albert R."/>
            <person name="Binder M."/>
            <person name="Bloem J."/>
            <person name="Labutti K."/>
            <person name="Salamov A."/>
            <person name="Andreopoulos B."/>
            <person name="Baker S."/>
            <person name="Barry K."/>
            <person name="Bills G."/>
            <person name="Bluhm B."/>
            <person name="Cannon C."/>
            <person name="Castanera R."/>
            <person name="Culley D."/>
            <person name="Daum C."/>
            <person name="Ezra D."/>
            <person name="Gonzalez J."/>
            <person name="Henrissat B."/>
            <person name="Kuo A."/>
            <person name="Liang C."/>
            <person name="Lipzen A."/>
            <person name="Lutzoni F."/>
            <person name="Magnuson J."/>
            <person name="Mondo S."/>
            <person name="Nolan M."/>
            <person name="Ohm R."/>
            <person name="Pangilinan J."/>
            <person name="Park H.-J."/>
            <person name="Ramirez L."/>
            <person name="Alfaro M."/>
            <person name="Sun H."/>
            <person name="Tritt A."/>
            <person name="Yoshinaga Y."/>
            <person name="Zwiers L.-H."/>
            <person name="Turgeon B."/>
            <person name="Goodwin S."/>
            <person name="Spatafora J."/>
            <person name="Crous P."/>
            <person name="Grigoriev I."/>
        </authorList>
    </citation>
    <scope>NUCLEOTIDE SEQUENCE</scope>
    <source>
        <strain evidence="2">CBS 107.79</strain>
    </source>
</reference>
<keyword evidence="1" id="KW-1133">Transmembrane helix</keyword>
<dbReference type="Proteomes" id="UP000800036">
    <property type="component" value="Unassembled WGS sequence"/>
</dbReference>
<protein>
    <submittedName>
        <fullName evidence="2">Uncharacterized protein</fullName>
    </submittedName>
</protein>
<feature type="transmembrane region" description="Helical" evidence="1">
    <location>
        <begin position="6"/>
        <end position="28"/>
    </location>
</feature>